<sequence length="626" mass="68864">MPLMYTWSKDNGPLPEGAVLMEQNRVLQIPDVKLEDAGSYTCRVAKNDRIYSEKSLHVTVKAIPSFPRPLRDQHLDLGSQLTWRCEARAVPRPVYTWLKDGQPLVSVPGKFQVKGNVLVIPKADPDLHPGMYQCSASNVHGTGRTSAQLRVLAFAPTFAKNPLNPSQLTTLGGNATLLCRPEAAPQPAVQWLKNDRKIPNTHDPQARVVYLTTGDLHISRVQISDQGMYTCLAENRMGRAHSSGRLTVVERTVIHIAPTDTRVDVNGTAFLACLASRDVKLQDLVYLWYLNGLSINMVKGGHYHQGTNRGIPGLFIVRAQLHHAGLYTCRAATVDDVRSQSAWLDVYGPPGEVAAVRSITRSRNVTLTWITGPDHGATITRFLLQFRTDFKPIWRIWHDDVLASDVCVLRKLSKGQLSSRRQYDKCQLVLADLKPGSTYSFRVTAVNRYGAGPPSSSSPPYKIPDGAPVVQVTGIRDGVGPVGTLPVIWDALHPEDLTGETVGYTVYFRRKRKFPGQWTVAKVAGRESMFAALVGALNFYLEYEVMVGAFNANGSGPNSTIHTVMSAEDVPVGAPTDVTSDSVNATAMIVYWTPVPNTREFIRGKVLGYQVGVLDALQCSNKEMIT</sequence>
<feature type="domain" description="Ig-like" evidence="7">
    <location>
        <begin position="64"/>
        <end position="150"/>
    </location>
</feature>
<feature type="domain" description="Ig-like" evidence="7">
    <location>
        <begin position="252"/>
        <end position="345"/>
    </location>
</feature>
<dbReference type="PANTHER" id="PTHR44170">
    <property type="entry name" value="PROTEIN SIDEKICK"/>
    <property type="match status" value="1"/>
</dbReference>
<feature type="domain" description="Fibronectin type-III" evidence="8">
    <location>
        <begin position="349"/>
        <end position="466"/>
    </location>
</feature>
<dbReference type="InterPro" id="IPR003598">
    <property type="entry name" value="Ig_sub2"/>
</dbReference>
<dbReference type="SMART" id="SM00409">
    <property type="entry name" value="IG"/>
    <property type="match status" value="4"/>
</dbReference>
<dbReference type="Proteomes" id="UP000762676">
    <property type="component" value="Unassembled WGS sequence"/>
</dbReference>
<evidence type="ECO:0000313" key="9">
    <source>
        <dbReference type="EMBL" id="GFS00043.1"/>
    </source>
</evidence>
<dbReference type="CDD" id="cd00063">
    <property type="entry name" value="FN3"/>
    <property type="match status" value="2"/>
</dbReference>
<evidence type="ECO:0000259" key="8">
    <source>
        <dbReference type="PROSITE" id="PS50853"/>
    </source>
</evidence>
<dbReference type="Gene3D" id="2.60.40.10">
    <property type="entry name" value="Immunoglobulins"/>
    <property type="match status" value="7"/>
</dbReference>
<dbReference type="InterPro" id="IPR003961">
    <property type="entry name" value="FN3_dom"/>
</dbReference>
<keyword evidence="2" id="KW-0677">Repeat</keyword>
<feature type="domain" description="Fibronectin type-III" evidence="8">
    <location>
        <begin position="468"/>
        <end position="569"/>
    </location>
</feature>
<dbReference type="GO" id="GO:0098609">
    <property type="term" value="P:cell-cell adhesion"/>
    <property type="evidence" value="ECO:0007669"/>
    <property type="project" value="TreeGrafter"/>
</dbReference>
<dbReference type="SUPFAM" id="SSF48726">
    <property type="entry name" value="Immunoglobulin"/>
    <property type="match status" value="4"/>
</dbReference>
<evidence type="ECO:0000256" key="5">
    <source>
        <dbReference type="ARBA" id="ARBA00023180"/>
    </source>
</evidence>
<dbReference type="Pfam" id="PF00041">
    <property type="entry name" value="fn3"/>
    <property type="match status" value="1"/>
</dbReference>
<evidence type="ECO:0000256" key="1">
    <source>
        <dbReference type="ARBA" id="ARBA00004370"/>
    </source>
</evidence>
<dbReference type="InterPro" id="IPR013783">
    <property type="entry name" value="Ig-like_fold"/>
</dbReference>
<comment type="subcellular location">
    <subcellularLocation>
        <location evidence="1">Membrane</location>
    </subcellularLocation>
</comment>
<feature type="domain" description="Ig-like" evidence="7">
    <location>
        <begin position="156"/>
        <end position="247"/>
    </location>
</feature>
<accession>A0AAV4HPG7</accession>
<dbReference type="GO" id="GO:0030424">
    <property type="term" value="C:axon"/>
    <property type="evidence" value="ECO:0007669"/>
    <property type="project" value="TreeGrafter"/>
</dbReference>
<dbReference type="SMART" id="SM00408">
    <property type="entry name" value="IGc2"/>
    <property type="match status" value="4"/>
</dbReference>
<feature type="domain" description="Ig-like" evidence="7">
    <location>
        <begin position="1"/>
        <end position="59"/>
    </location>
</feature>
<keyword evidence="3" id="KW-0472">Membrane</keyword>
<evidence type="ECO:0000256" key="3">
    <source>
        <dbReference type="ARBA" id="ARBA00023136"/>
    </source>
</evidence>
<comment type="caution">
    <text evidence="9">The sequence shown here is derived from an EMBL/GenBank/DDBJ whole genome shotgun (WGS) entry which is preliminary data.</text>
</comment>
<dbReference type="SMART" id="SM00060">
    <property type="entry name" value="FN3"/>
    <property type="match status" value="2"/>
</dbReference>
<keyword evidence="5" id="KW-0325">Glycoprotein</keyword>
<dbReference type="PANTHER" id="PTHR44170:SF6">
    <property type="entry name" value="CONTACTIN"/>
    <property type="match status" value="1"/>
</dbReference>
<dbReference type="InterPro" id="IPR036116">
    <property type="entry name" value="FN3_sf"/>
</dbReference>
<keyword evidence="4" id="KW-1015">Disulfide bond</keyword>
<dbReference type="AlphaFoldDB" id="A0AAV4HPG7"/>
<dbReference type="Pfam" id="PF00047">
    <property type="entry name" value="ig"/>
    <property type="match status" value="1"/>
</dbReference>
<reference evidence="9 10" key="1">
    <citation type="journal article" date="2021" name="Elife">
        <title>Chloroplast acquisition without the gene transfer in kleptoplastic sea slugs, Plakobranchus ocellatus.</title>
        <authorList>
            <person name="Maeda T."/>
            <person name="Takahashi S."/>
            <person name="Yoshida T."/>
            <person name="Shimamura S."/>
            <person name="Takaki Y."/>
            <person name="Nagai Y."/>
            <person name="Toyoda A."/>
            <person name="Suzuki Y."/>
            <person name="Arimoto A."/>
            <person name="Ishii H."/>
            <person name="Satoh N."/>
            <person name="Nishiyama T."/>
            <person name="Hasebe M."/>
            <person name="Maruyama T."/>
            <person name="Minagawa J."/>
            <person name="Obokata J."/>
            <person name="Shigenobu S."/>
        </authorList>
    </citation>
    <scope>NUCLEOTIDE SEQUENCE [LARGE SCALE GENOMIC DNA]</scope>
</reference>
<evidence type="ECO:0000256" key="4">
    <source>
        <dbReference type="ARBA" id="ARBA00023157"/>
    </source>
</evidence>
<keyword evidence="10" id="KW-1185">Reference proteome</keyword>
<gene>
    <name evidence="9" type="ORF">ElyMa_001061500</name>
</gene>
<dbReference type="InterPro" id="IPR003599">
    <property type="entry name" value="Ig_sub"/>
</dbReference>
<dbReference type="PROSITE" id="PS50835">
    <property type="entry name" value="IG_LIKE"/>
    <property type="match status" value="4"/>
</dbReference>
<proteinExistence type="predicted"/>
<dbReference type="SUPFAM" id="SSF49265">
    <property type="entry name" value="Fibronectin type III"/>
    <property type="match status" value="2"/>
</dbReference>
<evidence type="ECO:0000256" key="2">
    <source>
        <dbReference type="ARBA" id="ARBA00022737"/>
    </source>
</evidence>
<evidence type="ECO:0000259" key="7">
    <source>
        <dbReference type="PROSITE" id="PS50835"/>
    </source>
</evidence>
<dbReference type="InterPro" id="IPR036179">
    <property type="entry name" value="Ig-like_dom_sf"/>
</dbReference>
<dbReference type="PROSITE" id="PS50853">
    <property type="entry name" value="FN3"/>
    <property type="match status" value="2"/>
</dbReference>
<name>A0AAV4HPG7_9GAST</name>
<evidence type="ECO:0000313" key="10">
    <source>
        <dbReference type="Proteomes" id="UP000762676"/>
    </source>
</evidence>
<dbReference type="InterPro" id="IPR013151">
    <property type="entry name" value="Immunoglobulin_dom"/>
</dbReference>
<protein>
    <submittedName>
        <fullName evidence="9">Contactin</fullName>
    </submittedName>
</protein>
<dbReference type="Pfam" id="PF13927">
    <property type="entry name" value="Ig_3"/>
    <property type="match status" value="2"/>
</dbReference>
<evidence type="ECO:0000256" key="6">
    <source>
        <dbReference type="ARBA" id="ARBA00023319"/>
    </source>
</evidence>
<dbReference type="GO" id="GO:0005886">
    <property type="term" value="C:plasma membrane"/>
    <property type="evidence" value="ECO:0007669"/>
    <property type="project" value="TreeGrafter"/>
</dbReference>
<organism evidence="9 10">
    <name type="scientific">Elysia marginata</name>
    <dbReference type="NCBI Taxonomy" id="1093978"/>
    <lineage>
        <taxon>Eukaryota</taxon>
        <taxon>Metazoa</taxon>
        <taxon>Spiralia</taxon>
        <taxon>Lophotrochozoa</taxon>
        <taxon>Mollusca</taxon>
        <taxon>Gastropoda</taxon>
        <taxon>Heterobranchia</taxon>
        <taxon>Euthyneura</taxon>
        <taxon>Panpulmonata</taxon>
        <taxon>Sacoglossa</taxon>
        <taxon>Placobranchoidea</taxon>
        <taxon>Plakobranchidae</taxon>
        <taxon>Elysia</taxon>
    </lineage>
</organism>
<keyword evidence="6" id="KW-0393">Immunoglobulin domain</keyword>
<dbReference type="InterPro" id="IPR007110">
    <property type="entry name" value="Ig-like_dom"/>
</dbReference>
<dbReference type="FunFam" id="2.60.40.10:FF:000004">
    <property type="entry name" value="DCC isoform 1"/>
    <property type="match status" value="1"/>
</dbReference>
<dbReference type="EMBL" id="BMAT01002141">
    <property type="protein sequence ID" value="GFS00043.1"/>
    <property type="molecule type" value="Genomic_DNA"/>
</dbReference>
<dbReference type="GO" id="GO:0007411">
    <property type="term" value="P:axon guidance"/>
    <property type="evidence" value="ECO:0007669"/>
    <property type="project" value="TreeGrafter"/>
</dbReference>